<dbReference type="EMBL" id="ML014190">
    <property type="protein sequence ID" value="RKP00979.1"/>
    <property type="molecule type" value="Genomic_DNA"/>
</dbReference>
<dbReference type="Proteomes" id="UP000274922">
    <property type="component" value="Unassembled WGS sequence"/>
</dbReference>
<proteinExistence type="predicted"/>
<gene>
    <name evidence="3" type="ORF">CXG81DRAFT_12569</name>
</gene>
<feature type="region of interest" description="Disordered" evidence="2">
    <location>
        <begin position="1"/>
        <end position="82"/>
    </location>
</feature>
<name>A0A4V1IUL5_9FUNG</name>
<evidence type="ECO:0000256" key="1">
    <source>
        <dbReference type="SAM" id="Coils"/>
    </source>
</evidence>
<feature type="compositionally biased region" description="Low complexity" evidence="2">
    <location>
        <begin position="25"/>
        <end position="45"/>
    </location>
</feature>
<dbReference type="STRING" id="1555241.A0A4V1IUL5"/>
<organism evidence="3 4">
    <name type="scientific">Caulochytrium protostelioides</name>
    <dbReference type="NCBI Taxonomy" id="1555241"/>
    <lineage>
        <taxon>Eukaryota</taxon>
        <taxon>Fungi</taxon>
        <taxon>Fungi incertae sedis</taxon>
        <taxon>Chytridiomycota</taxon>
        <taxon>Chytridiomycota incertae sedis</taxon>
        <taxon>Chytridiomycetes</taxon>
        <taxon>Caulochytriales</taxon>
        <taxon>Caulochytriaceae</taxon>
        <taxon>Caulochytrium</taxon>
    </lineage>
</organism>
<accession>A0A4V1IUL5</accession>
<reference evidence="4" key="1">
    <citation type="journal article" date="2018" name="Nat. Microbiol.">
        <title>Leveraging single-cell genomics to expand the fungal tree of life.</title>
        <authorList>
            <person name="Ahrendt S.R."/>
            <person name="Quandt C.A."/>
            <person name="Ciobanu D."/>
            <person name="Clum A."/>
            <person name="Salamov A."/>
            <person name="Andreopoulos B."/>
            <person name="Cheng J.F."/>
            <person name="Woyke T."/>
            <person name="Pelin A."/>
            <person name="Henrissat B."/>
            <person name="Reynolds N.K."/>
            <person name="Benny G.L."/>
            <person name="Smith M.E."/>
            <person name="James T.Y."/>
            <person name="Grigoriev I.V."/>
        </authorList>
    </citation>
    <scope>NUCLEOTIDE SEQUENCE [LARGE SCALE GENOMIC DNA]</scope>
    <source>
        <strain evidence="4">ATCC 52028</strain>
    </source>
</reference>
<feature type="coiled-coil region" evidence="1">
    <location>
        <begin position="367"/>
        <end position="405"/>
    </location>
</feature>
<sequence>MLNAGTAAGPGLGPGPGPGSGAGTSGSHSQLNAAVAALTAAQSQSPSKAGPARYDASPSRLALPRVDANGTPSTGLGGRLAGATPAAAKSVFPQRGGGPRSASLEQEVKLREALALAPTAPHPDRLRAVLRTLDAVIPQVPVWQNLLTLIRDELMPCLISNQVTSSGSTTALIERQPWFTLVENYSAYQKNHSQQAVDTIEELQQKLKFRAHDNQILEKRIVQLQQEIGACRKQVDELKHRETVAIATIRQHETLRDEMLSTQAITADTHKAETARMQAMLETANHVIAKLTAFQNTATEEEAVEDYEQMLQNRQELVIDAEGMNHFDLYQIERLQEQFAAVLNLQLDDYDTQVANIRKKSTLLTDVDAAANVASELDKEIKDIKSNYLKRVRDLLEEEENLRKHKKSLVLNLTEMQTAREQGPTMRRRGTVTMQKYAAIMLCSTDRGQTFQPAPFIAFCKSCCDRVVVCPHRATSRTAYALPPHVSHIRFECPSASVALVSRALADRGNNFDHQVFAQDEPPNRPTEDELTTTSEMCKRLFRFFYEQYKGYMPKYPRRFTLSRVIMGIDHQLDAQWAAEEPKLRGDSELTLVPYAPHVYAYFEDMYAIPSVATKAIHDFLSALMEFETHDVFINLILRHMVGETDSVWRYRRLIAKHVSAFEKFTIAQYRTAVEVLYPNRSKEALAQIEQETLAFTHGRMSAELFMSHLTHTLNTGVESNVQLWLRLLEKQDLAGRGTMPYEDYEDALIAIVPTAPAMATRALYKLAERDYKPDEVPLFRLAESSAFLYLFLTYTNDWVPPLMQRVVDEGPNAGILNKANGGVRVAPGKKLQMEVEHLLSGSPTDFGMTAIDEATLEQESAALRAKFERMQMQIPEEETDD</sequence>
<dbReference type="OrthoDB" id="2142729at2759"/>
<evidence type="ECO:0000313" key="4">
    <source>
        <dbReference type="Proteomes" id="UP000274922"/>
    </source>
</evidence>
<keyword evidence="1" id="KW-0175">Coiled coil</keyword>
<evidence type="ECO:0000313" key="3">
    <source>
        <dbReference type="EMBL" id="RKP00979.1"/>
    </source>
</evidence>
<feature type="coiled-coil region" evidence="1">
    <location>
        <begin position="200"/>
        <end position="241"/>
    </location>
</feature>
<keyword evidence="4" id="KW-1185">Reference proteome</keyword>
<protein>
    <submittedName>
        <fullName evidence="3">Uncharacterized protein</fullName>
    </submittedName>
</protein>
<dbReference type="AlphaFoldDB" id="A0A4V1IUL5"/>
<evidence type="ECO:0000256" key="2">
    <source>
        <dbReference type="SAM" id="MobiDB-lite"/>
    </source>
</evidence>
<feature type="compositionally biased region" description="Gly residues" evidence="2">
    <location>
        <begin position="8"/>
        <end position="24"/>
    </location>
</feature>